<protein>
    <submittedName>
        <fullName evidence="1">Uncharacterized protein</fullName>
    </submittedName>
</protein>
<sequence length="81" mass="9310">MKQKELLSLREKIAVDYQPIKVAELSMRFLLQYSAEIPYCMQSDLHSLIAMDIGAEFVLSQETCLKIIDDLLAQLVSYNIE</sequence>
<reference evidence="1 2" key="1">
    <citation type="journal article" date="2019" name="Int. J. Syst. Evol. Microbiol.">
        <title>The Global Catalogue of Microorganisms (GCM) 10K type strain sequencing project: providing services to taxonomists for standard genome sequencing and annotation.</title>
        <authorList>
            <consortium name="The Broad Institute Genomics Platform"/>
            <consortium name="The Broad Institute Genome Sequencing Center for Infectious Disease"/>
            <person name="Wu L."/>
            <person name="Ma J."/>
        </authorList>
    </citation>
    <scope>NUCLEOTIDE SEQUENCE [LARGE SCALE GENOMIC DNA]</scope>
    <source>
        <strain evidence="1 2">JCM 16343</strain>
    </source>
</reference>
<evidence type="ECO:0000313" key="1">
    <source>
        <dbReference type="EMBL" id="GAA0311947.1"/>
    </source>
</evidence>
<name>A0ABN0VMP9_9GAMM</name>
<dbReference type="Proteomes" id="UP001501787">
    <property type="component" value="Unassembled WGS sequence"/>
</dbReference>
<proteinExistence type="predicted"/>
<gene>
    <name evidence="1" type="ORF">GCM10009129_06610</name>
</gene>
<accession>A0ABN0VMP9</accession>
<dbReference type="EMBL" id="BAAAFR010000001">
    <property type="protein sequence ID" value="GAA0311947.1"/>
    <property type="molecule type" value="Genomic_DNA"/>
</dbReference>
<organism evidence="1 2">
    <name type="scientific">Psychrobacter aestuarii</name>
    <dbReference type="NCBI Taxonomy" id="556327"/>
    <lineage>
        <taxon>Bacteria</taxon>
        <taxon>Pseudomonadati</taxon>
        <taxon>Pseudomonadota</taxon>
        <taxon>Gammaproteobacteria</taxon>
        <taxon>Moraxellales</taxon>
        <taxon>Moraxellaceae</taxon>
        <taxon>Psychrobacter</taxon>
    </lineage>
</organism>
<comment type="caution">
    <text evidence="1">The sequence shown here is derived from an EMBL/GenBank/DDBJ whole genome shotgun (WGS) entry which is preliminary data.</text>
</comment>
<keyword evidence="2" id="KW-1185">Reference proteome</keyword>
<evidence type="ECO:0000313" key="2">
    <source>
        <dbReference type="Proteomes" id="UP001501787"/>
    </source>
</evidence>